<name>A0A023G3E8_AMBTT</name>
<feature type="compositionally biased region" description="Gly residues" evidence="1">
    <location>
        <begin position="319"/>
        <end position="347"/>
    </location>
</feature>
<feature type="compositionally biased region" description="Gly residues" evidence="1">
    <location>
        <begin position="168"/>
        <end position="213"/>
    </location>
</feature>
<feature type="compositionally biased region" description="Gly residues" evidence="1">
    <location>
        <begin position="253"/>
        <end position="273"/>
    </location>
</feature>
<feature type="signal peptide" evidence="2">
    <location>
        <begin position="1"/>
        <end position="23"/>
    </location>
</feature>
<proteinExistence type="evidence at transcript level"/>
<dbReference type="AlphaFoldDB" id="A0A023G3E8"/>
<feature type="non-terminal residue" evidence="3">
    <location>
        <position position="347"/>
    </location>
</feature>
<evidence type="ECO:0000256" key="1">
    <source>
        <dbReference type="SAM" id="MobiDB-lite"/>
    </source>
</evidence>
<evidence type="ECO:0000313" key="3">
    <source>
        <dbReference type="EMBL" id="JAC28319.1"/>
    </source>
</evidence>
<organism evidence="3">
    <name type="scientific">Amblyomma triste</name>
    <name type="common">Neotropical tick</name>
    <dbReference type="NCBI Taxonomy" id="251400"/>
    <lineage>
        <taxon>Eukaryota</taxon>
        <taxon>Metazoa</taxon>
        <taxon>Ecdysozoa</taxon>
        <taxon>Arthropoda</taxon>
        <taxon>Chelicerata</taxon>
        <taxon>Arachnida</taxon>
        <taxon>Acari</taxon>
        <taxon>Parasitiformes</taxon>
        <taxon>Ixodida</taxon>
        <taxon>Ixodoidea</taxon>
        <taxon>Ixodidae</taxon>
        <taxon>Amblyomminae</taxon>
        <taxon>Amblyomma</taxon>
    </lineage>
</organism>
<keyword evidence="2" id="KW-0732">Signal</keyword>
<feature type="chain" id="PRO_5001518127" evidence="2">
    <location>
        <begin position="24"/>
        <end position="347"/>
    </location>
</feature>
<dbReference type="EMBL" id="GBBM01007099">
    <property type="protein sequence ID" value="JAC28319.1"/>
    <property type="molecule type" value="mRNA"/>
</dbReference>
<evidence type="ECO:0000256" key="2">
    <source>
        <dbReference type="SAM" id="SignalP"/>
    </source>
</evidence>
<feature type="compositionally biased region" description="Low complexity" evidence="1">
    <location>
        <begin position="214"/>
        <end position="223"/>
    </location>
</feature>
<sequence>MALLGPVRFGLLILGLFVSCCHAQSKGSANNGQQRRSQGSGECTELYQLGLGGVHPIHLGALTGGRRLLRNGVETSHIWTWIGRQNGRGLWGGTIGSQPWRSYVQAWRARPWSALRTGAWVRHGGWPLWISLPLFGFGNTPDLSSSVRIDQRVTAGLNTGLLGRRRGSGGGLSQSGGSSQGGHWGSGGGWSQGGMWGQGMRGGGAGGFGGNGGWQQQQQHRGGQQSGGSWGSSGDQGEASGFGGQFGSSEQSGFGGHGQMGGGGFWGAWGGQGPTSSFTSQFGSTGEGGFGSQGKQGRGGFWGSSGGQGQTGGFNSQFGGIGRGGFMGRGQQGSGGHGGGYLSWGQG</sequence>
<feature type="region of interest" description="Disordered" evidence="1">
    <location>
        <begin position="160"/>
        <end position="347"/>
    </location>
</feature>
<accession>A0A023G3E8</accession>
<feature type="compositionally biased region" description="Gly residues" evidence="1">
    <location>
        <begin position="285"/>
        <end position="312"/>
    </location>
</feature>
<protein>
    <submittedName>
        <fullName evidence="3">Putative glycine rich secreted protein</fullName>
    </submittedName>
</protein>
<reference evidence="3" key="1">
    <citation type="submission" date="2014-03" db="EMBL/GenBank/DDBJ databases">
        <title>The sialotranscriptome of Amblyomma triste, Amblyomma parvum and Amblyomma cajennense ticks, uncovered by 454-based RNA-seq.</title>
        <authorList>
            <person name="Garcia G.R."/>
            <person name="Gardinassi L.G."/>
            <person name="Ribeiro J.M."/>
            <person name="Anatriello E."/>
            <person name="Ferreira B.R."/>
            <person name="Moreira H.N."/>
            <person name="Mafra C."/>
            <person name="Olegario M.M."/>
            <person name="Szabo P.J."/>
            <person name="Miranda-Santos I.K."/>
            <person name="Maruyama S.R."/>
        </authorList>
    </citation>
    <scope>NUCLEOTIDE SEQUENCE</scope>
    <source>
        <strain evidence="3">Mato Grasso do Sul</strain>
        <tissue evidence="3">Salivary glands</tissue>
    </source>
</reference>
<feature type="compositionally biased region" description="Low complexity" evidence="1">
    <location>
        <begin position="274"/>
        <end position="284"/>
    </location>
</feature>